<accession>A0ABQ6ZDR0</accession>
<evidence type="ECO:0000313" key="1">
    <source>
        <dbReference type="EMBL" id="KAF1723444.1"/>
    </source>
</evidence>
<dbReference type="EMBL" id="PDWW01000028">
    <property type="protein sequence ID" value="KAF1723444.1"/>
    <property type="molecule type" value="Genomic_DNA"/>
</dbReference>
<keyword evidence="2" id="KW-1185">Reference proteome</keyword>
<dbReference type="Proteomes" id="UP000781710">
    <property type="component" value="Unassembled WGS sequence"/>
</dbReference>
<name>A0ABQ6ZDR0_9GAMM</name>
<protein>
    <submittedName>
        <fullName evidence="1">Uncharacterized protein</fullName>
    </submittedName>
</protein>
<gene>
    <name evidence="1" type="ORF">CSC78_16190</name>
</gene>
<dbReference type="RefSeq" id="WP_162338900.1">
    <property type="nucleotide sequence ID" value="NZ_JBHSRQ010000016.1"/>
</dbReference>
<organism evidence="1 2">
    <name type="scientific">Pseudoxanthomonas japonensis</name>
    <dbReference type="NCBI Taxonomy" id="69284"/>
    <lineage>
        <taxon>Bacteria</taxon>
        <taxon>Pseudomonadati</taxon>
        <taxon>Pseudomonadota</taxon>
        <taxon>Gammaproteobacteria</taxon>
        <taxon>Lysobacterales</taxon>
        <taxon>Lysobacteraceae</taxon>
        <taxon>Pseudoxanthomonas</taxon>
    </lineage>
</organism>
<comment type="caution">
    <text evidence="1">The sequence shown here is derived from an EMBL/GenBank/DDBJ whole genome shotgun (WGS) entry which is preliminary data.</text>
</comment>
<sequence length="128" mass="13760">MKIETPPQDAAATLNVADTPLTTILDLLAGEGSDDPDSVLARLPAEHLDRIATAAQRKGQDCLDLARCLVDCTAQLLMRLTPADACDRVLHLNLHLATLLDDHDRWDDLHTHADTAARIATGEPASPP</sequence>
<reference evidence="1 2" key="1">
    <citation type="submission" date="2017-10" db="EMBL/GenBank/DDBJ databases">
        <title>Whole genome sequencing of members of genus Pseudoxanthomonas.</title>
        <authorList>
            <person name="Kumar S."/>
            <person name="Bansal K."/>
            <person name="Kaur A."/>
            <person name="Patil P."/>
            <person name="Sharma S."/>
            <person name="Patil P.B."/>
        </authorList>
    </citation>
    <scope>NUCLEOTIDE SEQUENCE [LARGE SCALE GENOMIC DNA]</scope>
    <source>
        <strain evidence="1 2">DSM 17109</strain>
    </source>
</reference>
<proteinExistence type="predicted"/>
<evidence type="ECO:0000313" key="2">
    <source>
        <dbReference type="Proteomes" id="UP000781710"/>
    </source>
</evidence>